<reference evidence="2 3" key="1">
    <citation type="submission" date="2018-02" db="EMBL/GenBank/DDBJ databases">
        <title>Draft genome of wild Prunus yedoensis var. nudiflora.</title>
        <authorList>
            <person name="Baek S."/>
            <person name="Kim J.-H."/>
            <person name="Choi K."/>
            <person name="Kim G.-B."/>
            <person name="Cho A."/>
            <person name="Jang H."/>
            <person name="Shin C.-H."/>
            <person name="Yu H.-J."/>
            <person name="Mun J.-H."/>
        </authorList>
    </citation>
    <scope>NUCLEOTIDE SEQUENCE [LARGE SCALE GENOMIC DNA]</scope>
    <source>
        <strain evidence="3">cv. Jeju island</strain>
        <tissue evidence="2">Leaf</tissue>
    </source>
</reference>
<feature type="compositionally biased region" description="Polar residues" evidence="1">
    <location>
        <begin position="46"/>
        <end position="55"/>
    </location>
</feature>
<comment type="caution">
    <text evidence="2">The sequence shown here is derived from an EMBL/GenBank/DDBJ whole genome shotgun (WGS) entry which is preliminary data.</text>
</comment>
<dbReference type="Proteomes" id="UP000250321">
    <property type="component" value="Unassembled WGS sequence"/>
</dbReference>
<proteinExistence type="predicted"/>
<dbReference type="AlphaFoldDB" id="A0A314UGJ6"/>
<protein>
    <submittedName>
        <fullName evidence="2">Uncharacterized protein</fullName>
    </submittedName>
</protein>
<dbReference type="EMBL" id="PJQY01003534">
    <property type="protein sequence ID" value="PQM36587.1"/>
    <property type="molecule type" value="Genomic_DNA"/>
</dbReference>
<gene>
    <name evidence="2" type="ORF">Pyn_00949</name>
</gene>
<name>A0A314UGJ6_PRUYE</name>
<organism evidence="2 3">
    <name type="scientific">Prunus yedoensis var. nudiflora</name>
    <dbReference type="NCBI Taxonomy" id="2094558"/>
    <lineage>
        <taxon>Eukaryota</taxon>
        <taxon>Viridiplantae</taxon>
        <taxon>Streptophyta</taxon>
        <taxon>Embryophyta</taxon>
        <taxon>Tracheophyta</taxon>
        <taxon>Spermatophyta</taxon>
        <taxon>Magnoliopsida</taxon>
        <taxon>eudicotyledons</taxon>
        <taxon>Gunneridae</taxon>
        <taxon>Pentapetalae</taxon>
        <taxon>rosids</taxon>
        <taxon>fabids</taxon>
        <taxon>Rosales</taxon>
        <taxon>Rosaceae</taxon>
        <taxon>Amygdaloideae</taxon>
        <taxon>Amygdaleae</taxon>
        <taxon>Prunus</taxon>
    </lineage>
</organism>
<feature type="region of interest" description="Disordered" evidence="1">
    <location>
        <begin position="46"/>
        <end position="75"/>
    </location>
</feature>
<accession>A0A314UGJ6</accession>
<evidence type="ECO:0000256" key="1">
    <source>
        <dbReference type="SAM" id="MobiDB-lite"/>
    </source>
</evidence>
<feature type="compositionally biased region" description="Low complexity" evidence="1">
    <location>
        <begin position="57"/>
        <end position="75"/>
    </location>
</feature>
<keyword evidence="3" id="KW-1185">Reference proteome</keyword>
<evidence type="ECO:0000313" key="3">
    <source>
        <dbReference type="Proteomes" id="UP000250321"/>
    </source>
</evidence>
<evidence type="ECO:0000313" key="2">
    <source>
        <dbReference type="EMBL" id="PQM36587.1"/>
    </source>
</evidence>
<sequence length="75" mass="8176">MSPIRRRVTETLEDVARMLASFTHALEQVHPCFKIGQKAPQASQAGLQCTTSSSGKAWDPPAWASPWANPAWAQA</sequence>